<dbReference type="KEGG" id="parq:DSM112329_00513"/>
<sequence length="112" mass="12666">MSAEAKNFEAITRAKDQHNKSCPFPPHTVRMHPFEIERMQWEEGDTIAGLLLESDPKLGTGAFRLICDGMEPPELEHEQTDTITAPAEPLKVPVGPAREDERTFDEPWNPRS</sequence>
<accession>A0AAU7APT8</accession>
<organism evidence="2">
    <name type="scientific">Paraconexibacter sp. AEG42_29</name>
    <dbReference type="NCBI Taxonomy" id="2997339"/>
    <lineage>
        <taxon>Bacteria</taxon>
        <taxon>Bacillati</taxon>
        <taxon>Actinomycetota</taxon>
        <taxon>Thermoleophilia</taxon>
        <taxon>Solirubrobacterales</taxon>
        <taxon>Paraconexibacteraceae</taxon>
        <taxon>Paraconexibacter</taxon>
    </lineage>
</organism>
<feature type="region of interest" description="Disordered" evidence="1">
    <location>
        <begin position="1"/>
        <end position="26"/>
    </location>
</feature>
<protein>
    <submittedName>
        <fullName evidence="2">Uncharacterized protein</fullName>
    </submittedName>
</protein>
<feature type="region of interest" description="Disordered" evidence="1">
    <location>
        <begin position="75"/>
        <end position="112"/>
    </location>
</feature>
<evidence type="ECO:0000313" key="2">
    <source>
        <dbReference type="EMBL" id="XAY03693.1"/>
    </source>
</evidence>
<dbReference type="EMBL" id="CP114014">
    <property type="protein sequence ID" value="XAY03693.1"/>
    <property type="molecule type" value="Genomic_DNA"/>
</dbReference>
<reference evidence="2" key="1">
    <citation type="submission" date="2022-12" db="EMBL/GenBank/DDBJ databases">
        <title>Paraconexibacter alkalitolerans sp. nov. and Baekduia alba sp. nov., isolated from soil and emended description of the genera Paraconexibacter (Chun et al., 2020) and Baekduia (An et al., 2020).</title>
        <authorList>
            <person name="Vieira S."/>
            <person name="Huber K.J."/>
            <person name="Geppert A."/>
            <person name="Wolf J."/>
            <person name="Neumann-Schaal M."/>
            <person name="Muesken M."/>
            <person name="Overmann J."/>
        </authorList>
    </citation>
    <scope>NUCLEOTIDE SEQUENCE</scope>
    <source>
        <strain evidence="2">AEG42_29</strain>
    </source>
</reference>
<dbReference type="RefSeq" id="WP_354700247.1">
    <property type="nucleotide sequence ID" value="NZ_CP114014.1"/>
</dbReference>
<name>A0AAU7APT8_9ACTN</name>
<proteinExistence type="predicted"/>
<evidence type="ECO:0000256" key="1">
    <source>
        <dbReference type="SAM" id="MobiDB-lite"/>
    </source>
</evidence>
<dbReference type="AlphaFoldDB" id="A0AAU7APT8"/>
<gene>
    <name evidence="2" type="ORF">DSM112329_00513</name>
</gene>